<dbReference type="Pfam" id="PF03357">
    <property type="entry name" value="Snf7"/>
    <property type="match status" value="1"/>
</dbReference>
<evidence type="ECO:0000313" key="4">
    <source>
        <dbReference type="Proteomes" id="UP000028545"/>
    </source>
</evidence>
<dbReference type="RefSeq" id="XP_016639608.1">
    <property type="nucleotide sequence ID" value="XM_016791098.1"/>
</dbReference>
<feature type="coiled-coil region" evidence="1">
    <location>
        <begin position="248"/>
        <end position="282"/>
    </location>
</feature>
<dbReference type="GO" id="GO:0005771">
    <property type="term" value="C:multivesicular body"/>
    <property type="evidence" value="ECO:0007669"/>
    <property type="project" value="TreeGrafter"/>
</dbReference>
<dbReference type="InterPro" id="IPR005024">
    <property type="entry name" value="Snf7_fam"/>
</dbReference>
<dbReference type="GO" id="GO:0032511">
    <property type="term" value="P:late endosome to vacuole transport via multivesicular body sorting pathway"/>
    <property type="evidence" value="ECO:0007669"/>
    <property type="project" value="TreeGrafter"/>
</dbReference>
<name>A0A084FXJ7_PSEDA</name>
<dbReference type="KEGG" id="sapo:SAPIO_CDS9789"/>
<dbReference type="OrthoDB" id="10250120at2759"/>
<dbReference type="VEuPathDB" id="FungiDB:SAPIO_CDS9789"/>
<dbReference type="Gene3D" id="6.10.140.1230">
    <property type="match status" value="1"/>
</dbReference>
<evidence type="ECO:0000313" key="3">
    <source>
        <dbReference type="EMBL" id="KEZ39809.1"/>
    </source>
</evidence>
<protein>
    <recommendedName>
        <fullName evidence="5">Snf7 family protein</fullName>
    </recommendedName>
</protein>
<evidence type="ECO:0008006" key="5">
    <source>
        <dbReference type="Google" id="ProtNLM"/>
    </source>
</evidence>
<dbReference type="Proteomes" id="UP000028545">
    <property type="component" value="Unassembled WGS sequence"/>
</dbReference>
<organism evidence="3 4">
    <name type="scientific">Pseudallescheria apiosperma</name>
    <name type="common">Scedosporium apiospermum</name>
    <dbReference type="NCBI Taxonomy" id="563466"/>
    <lineage>
        <taxon>Eukaryota</taxon>
        <taxon>Fungi</taxon>
        <taxon>Dikarya</taxon>
        <taxon>Ascomycota</taxon>
        <taxon>Pezizomycotina</taxon>
        <taxon>Sordariomycetes</taxon>
        <taxon>Hypocreomycetidae</taxon>
        <taxon>Microascales</taxon>
        <taxon>Microascaceae</taxon>
        <taxon>Scedosporium</taxon>
    </lineage>
</organism>
<dbReference type="AlphaFoldDB" id="A0A084FXJ7"/>
<gene>
    <name evidence="3" type="ORF">SAPIO_CDS9789</name>
</gene>
<dbReference type="GeneID" id="27728861"/>
<dbReference type="HOGENOM" id="CLU_021165_2_0_1"/>
<dbReference type="EMBL" id="JOWA01000143">
    <property type="protein sequence ID" value="KEZ39809.1"/>
    <property type="molecule type" value="Genomic_DNA"/>
</dbReference>
<sequence>MGDVAEFLVQHDHNFRRARLPALYSDFRSQRTLNPDGFHANITAWRDALARATREGRISSDASTADLFILSVNDHLLRSLEYKQYGRPIALGSVVKEAVSEKQFFPLDEFLRSRESIYSRSWTAVPKSVVSWAFQQLWSSDSAKGDEGLPQGRFVVLKNVEAGAKALAEYASTSASPFDRTFTKSHFYKTFCKNLMGGHRISHRDLDVLLKYASRDRNIIAYDGKTIRLRGDVTNPDRSSITEEDAAISSLKELMDDIKSQVAAMETRIEDLTSKAKECVARNNKISALSLLKSRKLTETALEKRHATLTQLEEVAHKIQQAANQVQLVEVMEASTGILRSLNQQVGGVDRVEEAVDKLREQMEEVDELGNVLASAGTAAVVIDEAELDSELAEMEAAQKPQMEQAQGASVAEGAKDAADLERRLDQIPAVPSVIQQGGIAHEAQEAALGERAGSPTDDVLQRTAGLQLEGK</sequence>
<reference evidence="3 4" key="1">
    <citation type="journal article" date="2014" name="Genome Announc.">
        <title>Draft genome sequence of the pathogenic fungus Scedosporium apiospermum.</title>
        <authorList>
            <person name="Vandeputte P."/>
            <person name="Ghamrawi S."/>
            <person name="Rechenmann M."/>
            <person name="Iltis A."/>
            <person name="Giraud S."/>
            <person name="Fleury M."/>
            <person name="Thornton C."/>
            <person name="Delhaes L."/>
            <person name="Meyer W."/>
            <person name="Papon N."/>
            <person name="Bouchara J.P."/>
        </authorList>
    </citation>
    <scope>NUCLEOTIDE SEQUENCE [LARGE SCALE GENOMIC DNA]</scope>
    <source>
        <strain evidence="3 4">IHEM 14462</strain>
    </source>
</reference>
<evidence type="ECO:0000256" key="2">
    <source>
        <dbReference type="SAM" id="MobiDB-lite"/>
    </source>
</evidence>
<comment type="caution">
    <text evidence="3">The sequence shown here is derived from an EMBL/GenBank/DDBJ whole genome shotgun (WGS) entry which is preliminary data.</text>
</comment>
<dbReference type="GO" id="GO:0006900">
    <property type="term" value="P:vesicle budding from membrane"/>
    <property type="evidence" value="ECO:0007669"/>
    <property type="project" value="TreeGrafter"/>
</dbReference>
<evidence type="ECO:0000256" key="1">
    <source>
        <dbReference type="SAM" id="Coils"/>
    </source>
</evidence>
<keyword evidence="4" id="KW-1185">Reference proteome</keyword>
<dbReference type="GO" id="GO:0009898">
    <property type="term" value="C:cytoplasmic side of plasma membrane"/>
    <property type="evidence" value="ECO:0007669"/>
    <property type="project" value="TreeGrafter"/>
</dbReference>
<proteinExistence type="predicted"/>
<dbReference type="OMA" id="NEQMATT"/>
<feature type="region of interest" description="Disordered" evidence="2">
    <location>
        <begin position="397"/>
        <end position="417"/>
    </location>
</feature>
<dbReference type="GO" id="GO:0000815">
    <property type="term" value="C:ESCRT III complex"/>
    <property type="evidence" value="ECO:0007669"/>
    <property type="project" value="TreeGrafter"/>
</dbReference>
<accession>A0A084FXJ7</accession>
<dbReference type="PANTHER" id="PTHR22761">
    <property type="entry name" value="CHARGED MULTIVESICULAR BODY PROTEIN"/>
    <property type="match status" value="1"/>
</dbReference>
<feature type="region of interest" description="Disordered" evidence="2">
    <location>
        <begin position="449"/>
        <end position="472"/>
    </location>
</feature>
<dbReference type="PANTHER" id="PTHR22761:SF18">
    <property type="entry name" value="SORTING PROTEIN SNF7 FAMILY PROTEIN, PUTATIVE (AFU_ORTHOLOGUE AFUA_2G16692)-RELATED"/>
    <property type="match status" value="1"/>
</dbReference>
<keyword evidence="1" id="KW-0175">Coiled coil</keyword>